<dbReference type="Pfam" id="PF21012">
    <property type="entry name" value="DUF6850"/>
    <property type="match status" value="1"/>
</dbReference>
<accession>A0A6P1QSH5</accession>
<organism evidence="2 3">
    <name type="scientific">Bergeyella cardium</name>
    <dbReference type="NCBI Taxonomy" id="1585976"/>
    <lineage>
        <taxon>Bacteria</taxon>
        <taxon>Pseudomonadati</taxon>
        <taxon>Bacteroidota</taxon>
        <taxon>Flavobacteriia</taxon>
        <taxon>Flavobacteriales</taxon>
        <taxon>Weeksellaceae</taxon>
        <taxon>Bergeyella</taxon>
    </lineage>
</organism>
<dbReference type="EMBL" id="CP029149">
    <property type="protein sequence ID" value="QHN64739.1"/>
    <property type="molecule type" value="Genomic_DNA"/>
</dbReference>
<dbReference type="AlphaFoldDB" id="A0A6P1QSH5"/>
<dbReference type="Proteomes" id="UP000464318">
    <property type="component" value="Chromosome"/>
</dbReference>
<evidence type="ECO:0000313" key="2">
    <source>
        <dbReference type="EMBL" id="QHN64739.1"/>
    </source>
</evidence>
<proteinExistence type="predicted"/>
<protein>
    <recommendedName>
        <fullName evidence="1">DUF6850 domain-containing protein</fullName>
    </recommendedName>
</protein>
<sequence length="524" mass="61260">MIQSVNQSSLYSTRKILLWGMAFFSTYLSAQDSLIIGQEAVYKDEVVSNPHIAFQRSFPNYTETAVQLNTKNSRFNRVQTAESTYDFYFSSKGLFKINPKLFISGNIDFHKIKEKQVGNILLEERTDNQFAVNKPYYYVSRKGDWDKQQYHLRGTIAYQPFSNIVFQAMADGYYDENYRNIDARPKVQNVNYEFAFKAGYTFRKHQLLAFVGYQDFHKDYHIFYENPELNNIITYPDTFLTWNQGYGNNYVSNSTSGIIRNVYKQQGNYLGADYIFYGKSSLLKLSYQNEYSLLKTYDDFILNSNKKELALRTETDKFSVFFRHAGQSKIWETLLMASSSSSINFNYTKQASSNRQINEEVSIKTHLSFLKNNGETTRLGFGAKTGKFSTKDLSVFLDKNIYYAAFSLAYGQDFKLSPKNKFYYNIEGNLYLPLKHKFDYKPYQNVRNNQFVDSVASPDHLYDTSTRCQPFLELGLDTTRKSYMWRLFVNTSTTFFVSNQNFKVPHPFNKQQSLTWNIGLKIYN</sequence>
<evidence type="ECO:0000313" key="3">
    <source>
        <dbReference type="Proteomes" id="UP000464318"/>
    </source>
</evidence>
<dbReference type="OrthoDB" id="1151092at2"/>
<evidence type="ECO:0000259" key="1">
    <source>
        <dbReference type="Pfam" id="PF21012"/>
    </source>
</evidence>
<gene>
    <name evidence="2" type="ORF">DBX24_01940</name>
</gene>
<feature type="domain" description="DUF6850" evidence="1">
    <location>
        <begin position="54"/>
        <end position="523"/>
    </location>
</feature>
<reference evidence="2 3" key="1">
    <citation type="submission" date="2018-04" db="EMBL/GenBank/DDBJ databases">
        <title>Characteristic and Complete Genome Sequencing of A Novel Member of Infective Endocarditis Causative Bacteria: Bergeyella cardium QL-PH.</title>
        <authorList>
            <person name="Pan H."/>
            <person name="Sun E."/>
            <person name="Zhang Y."/>
        </authorList>
    </citation>
    <scope>NUCLEOTIDE SEQUENCE [LARGE SCALE GENOMIC DNA]</scope>
    <source>
        <strain evidence="2 3">HPQL</strain>
    </source>
</reference>
<name>A0A6P1QSH5_9FLAO</name>
<keyword evidence="3" id="KW-1185">Reference proteome</keyword>
<dbReference type="KEGG" id="bcad:DBX24_01940"/>
<dbReference type="RefSeq" id="WP_160223802.1">
    <property type="nucleotide sequence ID" value="NZ_CP029149.1"/>
</dbReference>
<dbReference type="InterPro" id="IPR049236">
    <property type="entry name" value="DUF6850"/>
</dbReference>